<evidence type="ECO:0000313" key="3">
    <source>
        <dbReference type="Proteomes" id="UP000324853"/>
    </source>
</evidence>
<protein>
    <submittedName>
        <fullName evidence="2">Uncharacterized protein</fullName>
    </submittedName>
</protein>
<dbReference type="EMBL" id="VSSR01000029">
    <property type="protein sequence ID" value="TYL83481.1"/>
    <property type="molecule type" value="Genomic_DNA"/>
</dbReference>
<accession>A0A5S4WN28</accession>
<evidence type="ECO:0000313" key="2">
    <source>
        <dbReference type="EMBL" id="TYL83481.1"/>
    </source>
</evidence>
<proteinExistence type="predicted"/>
<comment type="caution">
    <text evidence="2">The sequence shown here is derived from an EMBL/GenBank/DDBJ whole genome shotgun (WGS) entry which is preliminary data.</text>
</comment>
<evidence type="ECO:0000256" key="1">
    <source>
        <dbReference type="SAM" id="MobiDB-lite"/>
    </source>
</evidence>
<dbReference type="Proteomes" id="UP000324853">
    <property type="component" value="Unassembled WGS sequence"/>
</dbReference>
<dbReference type="AlphaFoldDB" id="A0A5S4WN28"/>
<organism evidence="2 3">
    <name type="scientific">Bradyrhizobium cytisi</name>
    <dbReference type="NCBI Taxonomy" id="515489"/>
    <lineage>
        <taxon>Bacteria</taxon>
        <taxon>Pseudomonadati</taxon>
        <taxon>Pseudomonadota</taxon>
        <taxon>Alphaproteobacteria</taxon>
        <taxon>Hyphomicrobiales</taxon>
        <taxon>Nitrobacteraceae</taxon>
        <taxon>Bradyrhizobium</taxon>
    </lineage>
</organism>
<name>A0A5S4WN28_9BRAD</name>
<feature type="region of interest" description="Disordered" evidence="1">
    <location>
        <begin position="69"/>
        <end position="95"/>
    </location>
</feature>
<gene>
    <name evidence="2" type="ORF">FXB38_19340</name>
</gene>
<keyword evidence="3" id="KW-1185">Reference proteome</keyword>
<reference evidence="2 3" key="1">
    <citation type="submission" date="2019-08" db="EMBL/GenBank/DDBJ databases">
        <title>Bradyrhizobium hipponensis sp. nov., a rhizobium isolated from a Lupinus angustifolius root nodule in Tunisia.</title>
        <authorList>
            <person name="Off K."/>
            <person name="Rejili M."/>
            <person name="Mars M."/>
            <person name="Brachmann A."/>
            <person name="Marin M."/>
        </authorList>
    </citation>
    <scope>NUCLEOTIDE SEQUENCE [LARGE SCALE GENOMIC DNA]</scope>
    <source>
        <strain evidence="2 3">CTAW11</strain>
    </source>
</reference>
<sequence length="95" mass="10728">MIQFELSSRAALCRQLASQDLDNHSVWMAEARSWSNLADKTLHDEHGLKRGIVARFFFAFSKLVAGQDKPANHTTEMAQSRSRRLMPSRSLSPIA</sequence>
<dbReference type="OrthoDB" id="8251458at2"/>